<dbReference type="PANTHER" id="PTHR46028">
    <property type="entry name" value="KYNURENINE 3-MONOOXYGENASE"/>
    <property type="match status" value="1"/>
</dbReference>
<dbReference type="Gene3D" id="3.50.50.60">
    <property type="entry name" value="FAD/NAD(P)-binding domain"/>
    <property type="match status" value="2"/>
</dbReference>
<feature type="signal peptide" evidence="9">
    <location>
        <begin position="1"/>
        <end position="19"/>
    </location>
</feature>
<evidence type="ECO:0000256" key="6">
    <source>
        <dbReference type="ARBA" id="ARBA00023033"/>
    </source>
</evidence>
<dbReference type="GO" id="GO:0070189">
    <property type="term" value="P:kynurenine metabolic process"/>
    <property type="evidence" value="ECO:0007669"/>
    <property type="project" value="TreeGrafter"/>
</dbReference>
<keyword evidence="2" id="KW-0285">Flavoprotein</keyword>
<keyword evidence="5" id="KW-0560">Oxidoreductase</keyword>
<dbReference type="SUPFAM" id="SSF51905">
    <property type="entry name" value="FAD/NAD(P)-binding domain"/>
    <property type="match status" value="1"/>
</dbReference>
<evidence type="ECO:0000256" key="4">
    <source>
        <dbReference type="ARBA" id="ARBA00022857"/>
    </source>
</evidence>
<accession>A0A7S4RG01</accession>
<keyword evidence="8" id="KW-1133">Transmembrane helix</keyword>
<feature type="chain" id="PRO_5030532457" description="FAD-binding domain-containing protein" evidence="9">
    <location>
        <begin position="20"/>
        <end position="612"/>
    </location>
</feature>
<keyword evidence="6" id="KW-0503">Monooxygenase</keyword>
<evidence type="ECO:0000256" key="2">
    <source>
        <dbReference type="ARBA" id="ARBA00022630"/>
    </source>
</evidence>
<evidence type="ECO:0000256" key="1">
    <source>
        <dbReference type="ARBA" id="ARBA00001974"/>
    </source>
</evidence>
<keyword evidence="9" id="KW-0732">Signal</keyword>
<dbReference type="PRINTS" id="PR00420">
    <property type="entry name" value="RNGMNOXGNASE"/>
</dbReference>
<keyword evidence="3" id="KW-0274">FAD</keyword>
<sequence length="612" mass="67061">MLSSPLLLLGLAFSTTTQAYLFPPKSGIRNSLVVGRGGGPTSDDNDVSLPSRKKAIVVGSGPSGLAAALVLATLPNDPYDVTVLESTAGSTASSKYDVSKSYLYNVNARGQTLTKMFPQMQQKLVDRGVRGGGSSSFSIQYIPADPAEPLPPSKGVGVGGTNPKDSEAAKAGPISDDEEKLSYWIPRHEMVNLMQEFIQERDERQKRGDGIGNDEGRIVLMEGKECLSVVPAETTSTEQIEHEQVCVTVRDCTTGKKEQHLTQLVVGADGIRSNVRRSLNTMAEEYKVWPGTKHGKFNVKKYTTPATGLRLKALQLPPKFPIPNNDGTSIESFSKNMYVFIAKNKGPKDFVRFGLLPMIDNESCRPCNVITRPSHDIWKLEKDGEVYKEWFQKAFPRLPIQTNDKSKALFPDEEWDRFAKAEYTSFPPAQRCTGLAAVSPQGQAGVVLVGDACHAFSPDIGQGVNAGLADVVALGRALQGVNVLTGKEDEKKGNTPAVGTALKTYEHVRSPEIKALIRLARFGSPYQYNQPLYRDKIGKMLWLSNLVLRLMLNKLTFGIIPKQCLLEAQNPKQTFRKIMRKADTTTAGLVGVLLAGLWYTVLRKFVNFPLVV</sequence>
<evidence type="ECO:0000256" key="3">
    <source>
        <dbReference type="ARBA" id="ARBA00022827"/>
    </source>
</evidence>
<dbReference type="GO" id="GO:0004502">
    <property type="term" value="F:kynurenine 3-monooxygenase activity"/>
    <property type="evidence" value="ECO:0007669"/>
    <property type="project" value="TreeGrafter"/>
</dbReference>
<name>A0A7S4RG01_9STRA</name>
<keyword evidence="4" id="KW-0521">NADP</keyword>
<gene>
    <name evidence="11" type="ORF">DBRI00130_LOCUS18123</name>
</gene>
<keyword evidence="8" id="KW-0472">Membrane</keyword>
<dbReference type="InterPro" id="IPR002938">
    <property type="entry name" value="FAD-bd"/>
</dbReference>
<keyword evidence="8" id="KW-0812">Transmembrane</keyword>
<evidence type="ECO:0000313" key="11">
    <source>
        <dbReference type="EMBL" id="CAE4613391.1"/>
    </source>
</evidence>
<evidence type="ECO:0000256" key="7">
    <source>
        <dbReference type="SAM" id="MobiDB-lite"/>
    </source>
</evidence>
<reference evidence="11" key="1">
    <citation type="submission" date="2021-01" db="EMBL/GenBank/DDBJ databases">
        <authorList>
            <person name="Corre E."/>
            <person name="Pelletier E."/>
            <person name="Niang G."/>
            <person name="Scheremetjew M."/>
            <person name="Finn R."/>
            <person name="Kale V."/>
            <person name="Holt S."/>
            <person name="Cochrane G."/>
            <person name="Meng A."/>
            <person name="Brown T."/>
            <person name="Cohen L."/>
        </authorList>
    </citation>
    <scope>NUCLEOTIDE SEQUENCE</scope>
    <source>
        <strain evidence="11">GSO104</strain>
    </source>
</reference>
<dbReference type="PANTHER" id="PTHR46028:SF2">
    <property type="entry name" value="KYNURENINE 3-MONOOXYGENASE"/>
    <property type="match status" value="1"/>
</dbReference>
<dbReference type="Pfam" id="PF01494">
    <property type="entry name" value="FAD_binding_3"/>
    <property type="match status" value="1"/>
</dbReference>
<evidence type="ECO:0000256" key="9">
    <source>
        <dbReference type="SAM" id="SignalP"/>
    </source>
</evidence>
<feature type="domain" description="FAD-binding" evidence="10">
    <location>
        <begin position="445"/>
        <end position="518"/>
    </location>
</feature>
<dbReference type="EMBL" id="HBNS01022941">
    <property type="protein sequence ID" value="CAE4613391.1"/>
    <property type="molecule type" value="Transcribed_RNA"/>
</dbReference>
<organism evidence="11">
    <name type="scientific">Ditylum brightwellii</name>
    <dbReference type="NCBI Taxonomy" id="49249"/>
    <lineage>
        <taxon>Eukaryota</taxon>
        <taxon>Sar</taxon>
        <taxon>Stramenopiles</taxon>
        <taxon>Ochrophyta</taxon>
        <taxon>Bacillariophyta</taxon>
        <taxon>Mediophyceae</taxon>
        <taxon>Lithodesmiophycidae</taxon>
        <taxon>Lithodesmiales</taxon>
        <taxon>Lithodesmiaceae</taxon>
        <taxon>Ditylum</taxon>
    </lineage>
</organism>
<dbReference type="GO" id="GO:0071949">
    <property type="term" value="F:FAD binding"/>
    <property type="evidence" value="ECO:0007669"/>
    <property type="project" value="InterPro"/>
</dbReference>
<feature type="transmembrane region" description="Helical" evidence="8">
    <location>
        <begin position="582"/>
        <end position="601"/>
    </location>
</feature>
<evidence type="ECO:0000256" key="8">
    <source>
        <dbReference type="SAM" id="Phobius"/>
    </source>
</evidence>
<proteinExistence type="predicted"/>
<evidence type="ECO:0000256" key="5">
    <source>
        <dbReference type="ARBA" id="ARBA00023002"/>
    </source>
</evidence>
<dbReference type="AlphaFoldDB" id="A0A7S4RG01"/>
<comment type="cofactor">
    <cofactor evidence="1">
        <name>FAD</name>
        <dbReference type="ChEBI" id="CHEBI:57692"/>
    </cofactor>
</comment>
<evidence type="ECO:0000259" key="10">
    <source>
        <dbReference type="Pfam" id="PF01494"/>
    </source>
</evidence>
<protein>
    <recommendedName>
        <fullName evidence="10">FAD-binding domain-containing protein</fullName>
    </recommendedName>
</protein>
<feature type="region of interest" description="Disordered" evidence="7">
    <location>
        <begin position="146"/>
        <end position="176"/>
    </location>
</feature>
<dbReference type="InterPro" id="IPR036188">
    <property type="entry name" value="FAD/NAD-bd_sf"/>
</dbReference>